<dbReference type="OrthoDB" id="1729438at2759"/>
<dbReference type="Proteomes" id="UP001152484">
    <property type="component" value="Unassembled WGS sequence"/>
</dbReference>
<dbReference type="AlphaFoldDB" id="A0A9P1EBI3"/>
<dbReference type="EMBL" id="CAMAPE010000031">
    <property type="protein sequence ID" value="CAH9094650.1"/>
    <property type="molecule type" value="Genomic_DNA"/>
</dbReference>
<keyword evidence="2" id="KW-1185">Reference proteome</keyword>
<comment type="caution">
    <text evidence="1">The sequence shown here is derived from an EMBL/GenBank/DDBJ whole genome shotgun (WGS) entry which is preliminary data.</text>
</comment>
<proteinExistence type="predicted"/>
<evidence type="ECO:0000313" key="2">
    <source>
        <dbReference type="Proteomes" id="UP001152484"/>
    </source>
</evidence>
<accession>A0A9P1EBI3</accession>
<organism evidence="1 2">
    <name type="scientific">Cuscuta europaea</name>
    <name type="common">European dodder</name>
    <dbReference type="NCBI Taxonomy" id="41803"/>
    <lineage>
        <taxon>Eukaryota</taxon>
        <taxon>Viridiplantae</taxon>
        <taxon>Streptophyta</taxon>
        <taxon>Embryophyta</taxon>
        <taxon>Tracheophyta</taxon>
        <taxon>Spermatophyta</taxon>
        <taxon>Magnoliopsida</taxon>
        <taxon>eudicotyledons</taxon>
        <taxon>Gunneridae</taxon>
        <taxon>Pentapetalae</taxon>
        <taxon>asterids</taxon>
        <taxon>lamiids</taxon>
        <taxon>Solanales</taxon>
        <taxon>Convolvulaceae</taxon>
        <taxon>Cuscuteae</taxon>
        <taxon>Cuscuta</taxon>
        <taxon>Cuscuta subgen. Cuscuta</taxon>
    </lineage>
</organism>
<evidence type="ECO:0000313" key="1">
    <source>
        <dbReference type="EMBL" id="CAH9094650.1"/>
    </source>
</evidence>
<reference evidence="1" key="1">
    <citation type="submission" date="2022-07" db="EMBL/GenBank/DDBJ databases">
        <authorList>
            <person name="Macas J."/>
            <person name="Novak P."/>
            <person name="Neumann P."/>
        </authorList>
    </citation>
    <scope>NUCLEOTIDE SEQUENCE</scope>
</reference>
<protein>
    <submittedName>
        <fullName evidence="1">Uncharacterized protein</fullName>
    </submittedName>
</protein>
<sequence length="85" mass="10197">MIQSVKQWLFVKILKLRDLKTKWHYLMMRSNPNYCKYHRVLSHPIEKCWVFKEKIMALAREGKIELADSTASTNQITTLQQNEPF</sequence>
<name>A0A9P1EBI3_CUSEU</name>
<gene>
    <name evidence="1" type="ORF">CEURO_LOCUS12841</name>
</gene>
<feature type="non-terminal residue" evidence="1">
    <location>
        <position position="1"/>
    </location>
</feature>